<comment type="similarity">
    <text evidence="1">Belongs to the bacterial solute-binding protein 1 family.</text>
</comment>
<comment type="caution">
    <text evidence="6">The sequence shown here is derived from an EMBL/GenBank/DDBJ whole genome shotgun (WGS) entry which is preliminary data.</text>
</comment>
<name>R6MY03_9FIRM</name>
<feature type="signal peptide" evidence="5">
    <location>
        <begin position="1"/>
        <end position="21"/>
    </location>
</feature>
<dbReference type="PANTHER" id="PTHR30061">
    <property type="entry name" value="MALTOSE-BINDING PERIPLASMIC PROTEIN"/>
    <property type="match status" value="1"/>
</dbReference>
<gene>
    <name evidence="6" type="ORF">BN578_00138</name>
</gene>
<dbReference type="GO" id="GO:0015768">
    <property type="term" value="P:maltose transport"/>
    <property type="evidence" value="ECO:0007669"/>
    <property type="project" value="TreeGrafter"/>
</dbReference>
<keyword evidence="3 5" id="KW-0732">Signal</keyword>
<evidence type="ECO:0000256" key="1">
    <source>
        <dbReference type="ARBA" id="ARBA00008520"/>
    </source>
</evidence>
<dbReference type="GO" id="GO:0055052">
    <property type="term" value="C:ATP-binding cassette (ABC) transporter complex, substrate-binding subunit-containing"/>
    <property type="evidence" value="ECO:0007669"/>
    <property type="project" value="TreeGrafter"/>
</dbReference>
<feature type="chain" id="PRO_5039002028" evidence="5">
    <location>
        <begin position="22"/>
        <end position="447"/>
    </location>
</feature>
<dbReference type="PROSITE" id="PS51257">
    <property type="entry name" value="PROKAR_LIPOPROTEIN"/>
    <property type="match status" value="1"/>
</dbReference>
<evidence type="ECO:0000256" key="4">
    <source>
        <dbReference type="SAM" id="MobiDB-lite"/>
    </source>
</evidence>
<dbReference type="SUPFAM" id="SSF53850">
    <property type="entry name" value="Periplasmic binding protein-like II"/>
    <property type="match status" value="1"/>
</dbReference>
<dbReference type="PANTHER" id="PTHR30061:SF50">
    <property type="entry name" value="MALTOSE_MALTODEXTRIN-BINDING PERIPLASMIC PROTEIN"/>
    <property type="match status" value="1"/>
</dbReference>
<dbReference type="GO" id="GO:1901982">
    <property type="term" value="F:maltose binding"/>
    <property type="evidence" value="ECO:0007669"/>
    <property type="project" value="TreeGrafter"/>
</dbReference>
<dbReference type="AlphaFoldDB" id="R6MY03"/>
<dbReference type="InterPro" id="IPR006059">
    <property type="entry name" value="SBP"/>
</dbReference>
<evidence type="ECO:0000313" key="6">
    <source>
        <dbReference type="EMBL" id="CDC04603.1"/>
    </source>
</evidence>
<dbReference type="Gene3D" id="3.40.190.10">
    <property type="entry name" value="Periplasmic binding protein-like II"/>
    <property type="match status" value="2"/>
</dbReference>
<dbReference type="Proteomes" id="UP000018168">
    <property type="component" value="Unassembled WGS sequence"/>
</dbReference>
<feature type="region of interest" description="Disordered" evidence="4">
    <location>
        <begin position="23"/>
        <end position="42"/>
    </location>
</feature>
<keyword evidence="2" id="KW-0813">Transport</keyword>
<dbReference type="GO" id="GO:0042956">
    <property type="term" value="P:maltodextrin transmembrane transport"/>
    <property type="evidence" value="ECO:0007669"/>
    <property type="project" value="TreeGrafter"/>
</dbReference>
<evidence type="ECO:0000256" key="5">
    <source>
        <dbReference type="SAM" id="SignalP"/>
    </source>
</evidence>
<evidence type="ECO:0000256" key="2">
    <source>
        <dbReference type="ARBA" id="ARBA00022448"/>
    </source>
</evidence>
<accession>R6MY03</accession>
<dbReference type="EMBL" id="CBEP010000067">
    <property type="protein sequence ID" value="CDC04603.1"/>
    <property type="molecule type" value="Genomic_DNA"/>
</dbReference>
<evidence type="ECO:0000256" key="3">
    <source>
        <dbReference type="ARBA" id="ARBA00022729"/>
    </source>
</evidence>
<protein>
    <submittedName>
        <fullName evidence="6">ABC transporter solute-binding protein</fullName>
    </submittedName>
</protein>
<feature type="compositionally biased region" description="Low complexity" evidence="4">
    <location>
        <begin position="23"/>
        <end position="36"/>
    </location>
</feature>
<sequence length="447" mass="49509">MKKLISTFLAIAMIASLVACSSGETNTSDSNSTTSEIVNSESSETSNEKITLIFGEHVANVEDQSPYIWAIAQNFMEEHPNVTIEFQGSEGSEHATKMQLAAQSNTLPDLFYLDIPLAKQMYEQGYLYDMAPQAEERGILDCYQDGLLDPLYVDTALIGLPSEVMMPCFYYNKAILEECGVQLPETYDDLKTIIPTLIDKGYIPISKGAKNSTWAMWNLSAFIVRYGYFEHYDNIMIGQDSFVNDDFINGYEKVKELTEMGAFPENVATLDYFQSVEMFIGGQAAFLEAGAWESSKLDQCDIASDIGVWFGPTFSDGVGEQKQTIKTVNGPFVISKESANDPAKEKVLMDFFEFYSSTEGTKIVAEETNILPVAKYNGTIDHEAHPVFAQVVAAFGDEWVGTPEPKSTLPTSTATVWEESFWSVINGINTPEEAAQSVQDELETELG</sequence>
<proteinExistence type="inferred from homology"/>
<dbReference type="Pfam" id="PF01547">
    <property type="entry name" value="SBP_bac_1"/>
    <property type="match status" value="1"/>
</dbReference>
<reference evidence="6" key="1">
    <citation type="submission" date="2012-11" db="EMBL/GenBank/DDBJ databases">
        <title>Dependencies among metagenomic species, viruses, plasmids and units of genetic variation.</title>
        <authorList>
            <person name="Nielsen H.B."/>
            <person name="Almeida M."/>
            <person name="Juncker A.S."/>
            <person name="Rasmussen S."/>
            <person name="Li J."/>
            <person name="Sunagawa S."/>
            <person name="Plichta D."/>
            <person name="Gautier L."/>
            <person name="Le Chatelier E."/>
            <person name="Peletier E."/>
            <person name="Bonde I."/>
            <person name="Nielsen T."/>
            <person name="Manichanh C."/>
            <person name="Arumugam M."/>
            <person name="Batto J."/>
            <person name="Santos M.B.Q.D."/>
            <person name="Blom N."/>
            <person name="Borruel N."/>
            <person name="Burgdorf K.S."/>
            <person name="Boumezbeur F."/>
            <person name="Casellas F."/>
            <person name="Dore J."/>
            <person name="Guarner F."/>
            <person name="Hansen T."/>
            <person name="Hildebrand F."/>
            <person name="Kaas R.S."/>
            <person name="Kennedy S."/>
            <person name="Kristiansen K."/>
            <person name="Kultima J.R."/>
            <person name="Leonard P."/>
            <person name="Levenez F."/>
            <person name="Lund O."/>
            <person name="Moumen B."/>
            <person name="Le Paslier D."/>
            <person name="Pons N."/>
            <person name="Pedersen O."/>
            <person name="Prifti E."/>
            <person name="Qin J."/>
            <person name="Raes J."/>
            <person name="Tap J."/>
            <person name="Tims S."/>
            <person name="Ussery D.W."/>
            <person name="Yamada T."/>
            <person name="MetaHit consortium"/>
            <person name="Renault P."/>
            <person name="Sicheritz-Ponten T."/>
            <person name="Bork P."/>
            <person name="Wang J."/>
            <person name="Brunak S."/>
            <person name="Ehrlich S.D."/>
        </authorList>
    </citation>
    <scope>NUCLEOTIDE SEQUENCE [LARGE SCALE GENOMIC DNA]</scope>
</reference>
<organism evidence="6 7">
    <name type="scientific">[Clostridium] leptum CAG:27</name>
    <dbReference type="NCBI Taxonomy" id="1263068"/>
    <lineage>
        <taxon>Bacteria</taxon>
        <taxon>Bacillati</taxon>
        <taxon>Bacillota</taxon>
        <taxon>Clostridia</taxon>
        <taxon>Eubacteriales</taxon>
        <taxon>Oscillospiraceae</taxon>
        <taxon>Oscillospiraceae incertae sedis</taxon>
    </lineage>
</organism>
<evidence type="ECO:0000313" key="7">
    <source>
        <dbReference type="Proteomes" id="UP000018168"/>
    </source>
</evidence>